<dbReference type="EMBL" id="CM001879">
    <property type="protein sequence ID" value="EOX94459.1"/>
    <property type="molecule type" value="Genomic_DNA"/>
</dbReference>
<accession>A0A061DNR1</accession>
<sequence length="135" mass="14501">MSTGGSGTSIEYKCASSVNPPIEVPIALLRFLSSIGVTTTITTILKSHFSGPPPTRRQVPNDVKELIQRNLCFYVIKKHGECSLPQLDFDLQALSQAFGGVQTTRTHVYEFGARVRAASLLDAVSMGAPTSEFAG</sequence>
<dbReference type="AlphaFoldDB" id="A0A061DNR1"/>
<name>A0A061DNR1_THECC</name>
<evidence type="ECO:0000313" key="2">
    <source>
        <dbReference type="Proteomes" id="UP000026915"/>
    </source>
</evidence>
<proteinExistence type="predicted"/>
<organism evidence="1 2">
    <name type="scientific">Theobroma cacao</name>
    <name type="common">Cacao</name>
    <name type="synonym">Cocoa</name>
    <dbReference type="NCBI Taxonomy" id="3641"/>
    <lineage>
        <taxon>Eukaryota</taxon>
        <taxon>Viridiplantae</taxon>
        <taxon>Streptophyta</taxon>
        <taxon>Embryophyta</taxon>
        <taxon>Tracheophyta</taxon>
        <taxon>Spermatophyta</taxon>
        <taxon>Magnoliopsida</taxon>
        <taxon>eudicotyledons</taxon>
        <taxon>Gunneridae</taxon>
        <taxon>Pentapetalae</taxon>
        <taxon>rosids</taxon>
        <taxon>malvids</taxon>
        <taxon>Malvales</taxon>
        <taxon>Malvaceae</taxon>
        <taxon>Byttnerioideae</taxon>
        <taxon>Theobroma</taxon>
    </lineage>
</organism>
<dbReference type="Gramene" id="EOX94459">
    <property type="protein sequence ID" value="EOX94459"/>
    <property type="gene ID" value="TCM_004038"/>
</dbReference>
<protein>
    <submittedName>
        <fullName evidence="1">Uncharacterized protein</fullName>
    </submittedName>
</protein>
<dbReference type="InParanoid" id="A0A061DNR1"/>
<evidence type="ECO:0000313" key="1">
    <source>
        <dbReference type="EMBL" id="EOX94459.1"/>
    </source>
</evidence>
<dbReference type="Proteomes" id="UP000026915">
    <property type="component" value="Chromosome 1"/>
</dbReference>
<reference evidence="1 2" key="1">
    <citation type="journal article" date="2013" name="Genome Biol.">
        <title>The genome sequence of the most widely cultivated cacao type and its use to identify candidate genes regulating pod color.</title>
        <authorList>
            <person name="Motamayor J.C."/>
            <person name="Mockaitis K."/>
            <person name="Schmutz J."/>
            <person name="Haiminen N."/>
            <person name="Iii D.L."/>
            <person name="Cornejo O."/>
            <person name="Findley S.D."/>
            <person name="Zheng P."/>
            <person name="Utro F."/>
            <person name="Royaert S."/>
            <person name="Saski C."/>
            <person name="Jenkins J."/>
            <person name="Podicheti R."/>
            <person name="Zhao M."/>
            <person name="Scheffler B.E."/>
            <person name="Stack J.C."/>
            <person name="Feltus F.A."/>
            <person name="Mustiga G.M."/>
            <person name="Amores F."/>
            <person name="Phillips W."/>
            <person name="Marelli J.P."/>
            <person name="May G.D."/>
            <person name="Shapiro H."/>
            <person name="Ma J."/>
            <person name="Bustamante C.D."/>
            <person name="Schnell R.J."/>
            <person name="Main D."/>
            <person name="Gilbert D."/>
            <person name="Parida L."/>
            <person name="Kuhn D.N."/>
        </authorList>
    </citation>
    <scope>NUCLEOTIDE SEQUENCE [LARGE SCALE GENOMIC DNA]</scope>
    <source>
        <strain evidence="2">cv. Matina 1-6</strain>
    </source>
</reference>
<keyword evidence="2" id="KW-1185">Reference proteome</keyword>
<gene>
    <name evidence="1" type="ORF">TCM_004038</name>
</gene>
<dbReference type="HOGENOM" id="CLU_1889514_0_0_1"/>